<dbReference type="GeneID" id="110987189"/>
<dbReference type="SUPFAM" id="SSF57903">
    <property type="entry name" value="FYVE/PHD zinc finger"/>
    <property type="match status" value="1"/>
</dbReference>
<dbReference type="CTD" id="64145"/>
<dbReference type="InterPro" id="IPR052727">
    <property type="entry name" value="Rab4/Rab5_effector"/>
</dbReference>
<feature type="region of interest" description="Disordered" evidence="6">
    <location>
        <begin position="441"/>
        <end position="468"/>
    </location>
</feature>
<feature type="domain" description="FYVE-type" evidence="7">
    <location>
        <begin position="172"/>
        <end position="262"/>
    </location>
</feature>
<dbReference type="SMART" id="SM00064">
    <property type="entry name" value="FYVE"/>
    <property type="match status" value="1"/>
</dbReference>
<dbReference type="Pfam" id="PF01363">
    <property type="entry name" value="FYVE"/>
    <property type="match status" value="1"/>
</dbReference>
<evidence type="ECO:0000259" key="7">
    <source>
        <dbReference type="PROSITE" id="PS50178"/>
    </source>
</evidence>
<feature type="region of interest" description="Disordered" evidence="6">
    <location>
        <begin position="401"/>
        <end position="428"/>
    </location>
</feature>
<evidence type="ECO:0000313" key="9">
    <source>
        <dbReference type="RefSeq" id="XP_022105377.1"/>
    </source>
</evidence>
<dbReference type="RefSeq" id="XP_022105377.1">
    <property type="nucleotide sequence ID" value="XM_022249685.1"/>
</dbReference>
<dbReference type="PANTHER" id="PTHR13510">
    <property type="entry name" value="FYVE-FINGER-CONTAINING RAB5 EFFECTOR PROTEIN RABENOSYN-5-RELATED"/>
    <property type="match status" value="1"/>
</dbReference>
<dbReference type="InterPro" id="IPR013083">
    <property type="entry name" value="Znf_RING/FYVE/PHD"/>
</dbReference>
<dbReference type="PANTHER" id="PTHR13510:SF44">
    <property type="entry name" value="RABENOSYN-5"/>
    <property type="match status" value="1"/>
</dbReference>
<dbReference type="SUPFAM" id="SSF140125">
    <property type="entry name" value="Rabenosyn-5 Rab-binding domain-like"/>
    <property type="match status" value="1"/>
</dbReference>
<dbReference type="Pfam" id="PF11464">
    <property type="entry name" value="Rbsn"/>
    <property type="match status" value="1"/>
</dbReference>
<dbReference type="InterPro" id="IPR013087">
    <property type="entry name" value="Znf_C2H2_type"/>
</dbReference>
<dbReference type="GO" id="GO:0008270">
    <property type="term" value="F:zinc ion binding"/>
    <property type="evidence" value="ECO:0007669"/>
    <property type="project" value="UniProtKB-KW"/>
</dbReference>
<evidence type="ECO:0000256" key="1">
    <source>
        <dbReference type="ARBA" id="ARBA00022723"/>
    </source>
</evidence>
<evidence type="ECO:0000256" key="4">
    <source>
        <dbReference type="PROSITE-ProRule" id="PRU00091"/>
    </source>
</evidence>
<dbReference type="Gene3D" id="3.30.40.10">
    <property type="entry name" value="Zinc/RING finger domain, C3HC4 (zinc finger)"/>
    <property type="match status" value="1"/>
</dbReference>
<accession>A0A8B7ZK17</accession>
<keyword evidence="5" id="KW-0175">Coiled coil</keyword>
<evidence type="ECO:0000313" key="8">
    <source>
        <dbReference type="Proteomes" id="UP000694845"/>
    </source>
</evidence>
<keyword evidence="8" id="KW-1185">Reference proteome</keyword>
<proteinExistence type="predicted"/>
<dbReference type="Gene3D" id="4.10.860.20">
    <property type="entry name" value="Rabenosyn, Rab binding domain"/>
    <property type="match status" value="1"/>
</dbReference>
<dbReference type="KEGG" id="aplc:110987189"/>
<feature type="region of interest" description="Disordered" evidence="6">
    <location>
        <begin position="66"/>
        <end position="98"/>
    </location>
</feature>
<feature type="compositionally biased region" description="Low complexity" evidence="6">
    <location>
        <begin position="83"/>
        <end position="94"/>
    </location>
</feature>
<dbReference type="Proteomes" id="UP000694845">
    <property type="component" value="Unplaced"/>
</dbReference>
<dbReference type="InterPro" id="IPR021565">
    <property type="entry name" value="Rbsn_Rab-bd"/>
</dbReference>
<dbReference type="AlphaFoldDB" id="A0A8B7ZK17"/>
<dbReference type="InterPro" id="IPR000306">
    <property type="entry name" value="Znf_FYVE"/>
</dbReference>
<sequence length="529" mass="60700">MSASVSGEDTSIREGFLCPICMQDLNSVYQLQVHFEENHSSEDKALLHHLKGFFGKAKRFLGKTGEPAAEVTQVEEDEGDRNTGSVTQTSSVSGIDDTQWAPQEIGAMRGHYQYFRGQRGSHIDRNTVETNKLLIRLEKLVKFNAECADPAKRKGKRARKAFEKTVVPWKEDSSVKFCPFCLERFGLSLRRHHCRLCGNIACSKCSDFMPNTVCENLLKSEEEILRDYQRQQARKDEGADGREDEDMSGTLRVCKHCDQLLIMRLQAVRQKVIKPTIVLLYERLSEMENHIIAQLSVYNPKVESLLSGSSGLSRDVLERERTKILQNFDLSDTISKKILGLATSTSSSTQQRLYQKIRTHCTLFLQANMHTMVTLPTKEELQKLQQERRAAIARRIQEEKEAELEAQRQERLSQERREQRALENTKKGHVRIPSWPLNLNLNLNKSKQDTSPTKSSTGGGARTLEGGWKPSAMSEAELMASSDNPMVQQMNIIRNYIRQAREMQRADEVRMLEENLRELEMEYRRQSRF</sequence>
<name>A0A8B7ZK17_ACAPL</name>
<gene>
    <name evidence="9" type="primary">LOC110987189</name>
</gene>
<dbReference type="PROSITE" id="PS00028">
    <property type="entry name" value="ZINC_FINGER_C2H2_1"/>
    <property type="match status" value="1"/>
</dbReference>
<dbReference type="PROSITE" id="PS50178">
    <property type="entry name" value="ZF_FYVE"/>
    <property type="match status" value="1"/>
</dbReference>
<keyword evidence="1" id="KW-0479">Metal-binding</keyword>
<protein>
    <submittedName>
        <fullName evidence="9">Rabenosyn-5-like isoform X1</fullName>
    </submittedName>
</protein>
<evidence type="ECO:0000256" key="3">
    <source>
        <dbReference type="ARBA" id="ARBA00022833"/>
    </source>
</evidence>
<dbReference type="OMA" id="LAIFCEP"/>
<feature type="coiled-coil region" evidence="5">
    <location>
        <begin position="502"/>
        <end position="529"/>
    </location>
</feature>
<dbReference type="InterPro" id="IPR036531">
    <property type="entry name" value="Rbsn_Rab-bd_sf"/>
</dbReference>
<evidence type="ECO:0000256" key="6">
    <source>
        <dbReference type="SAM" id="MobiDB-lite"/>
    </source>
</evidence>
<dbReference type="InterPro" id="IPR011011">
    <property type="entry name" value="Znf_FYVE_PHD"/>
</dbReference>
<evidence type="ECO:0000256" key="5">
    <source>
        <dbReference type="SAM" id="Coils"/>
    </source>
</evidence>
<keyword evidence="3" id="KW-0862">Zinc</keyword>
<reference evidence="9" key="1">
    <citation type="submission" date="2025-08" db="UniProtKB">
        <authorList>
            <consortium name="RefSeq"/>
        </authorList>
    </citation>
    <scope>IDENTIFICATION</scope>
</reference>
<feature type="compositionally biased region" description="Basic and acidic residues" evidence="6">
    <location>
        <begin position="401"/>
        <end position="426"/>
    </location>
</feature>
<evidence type="ECO:0000256" key="2">
    <source>
        <dbReference type="ARBA" id="ARBA00022771"/>
    </source>
</evidence>
<keyword evidence="2 4" id="KW-0863">Zinc-finger</keyword>
<dbReference type="CDD" id="cd15737">
    <property type="entry name" value="FYVE2_Vac1p_like"/>
    <property type="match status" value="1"/>
</dbReference>
<dbReference type="OrthoDB" id="166134at2759"/>
<dbReference type="InterPro" id="IPR017455">
    <property type="entry name" value="Znf_FYVE-rel"/>
</dbReference>
<organism evidence="8 9">
    <name type="scientific">Acanthaster planci</name>
    <name type="common">Crown-of-thorns starfish</name>
    <dbReference type="NCBI Taxonomy" id="133434"/>
    <lineage>
        <taxon>Eukaryota</taxon>
        <taxon>Metazoa</taxon>
        <taxon>Echinodermata</taxon>
        <taxon>Eleutherozoa</taxon>
        <taxon>Asterozoa</taxon>
        <taxon>Asteroidea</taxon>
        <taxon>Valvatacea</taxon>
        <taxon>Valvatida</taxon>
        <taxon>Acanthasteridae</taxon>
        <taxon>Acanthaster</taxon>
    </lineage>
</organism>